<evidence type="ECO:0000313" key="3">
    <source>
        <dbReference type="Proteomes" id="UP001062901"/>
    </source>
</evidence>
<feature type="domain" description="Mce/MlaD" evidence="1">
    <location>
        <begin position="39"/>
        <end position="114"/>
    </location>
</feature>
<dbReference type="InterPro" id="IPR052336">
    <property type="entry name" value="MlaD_Phospholipid_Transporter"/>
</dbReference>
<comment type="caution">
    <text evidence="2">The sequence shown here is derived from an EMBL/GenBank/DDBJ whole genome shotgun (WGS) entry which is preliminary data.</text>
</comment>
<protein>
    <submittedName>
        <fullName evidence="2">Toluene ABC transporter periplasmic protein</fullName>
    </submittedName>
</protein>
<organism evidence="2 3">
    <name type="scientific">Saccharibacter floricola DSM 15669</name>
    <dbReference type="NCBI Taxonomy" id="1123227"/>
    <lineage>
        <taxon>Bacteria</taxon>
        <taxon>Pseudomonadati</taxon>
        <taxon>Pseudomonadota</taxon>
        <taxon>Alphaproteobacteria</taxon>
        <taxon>Acetobacterales</taxon>
        <taxon>Acetobacteraceae</taxon>
        <taxon>Saccharibacter</taxon>
    </lineage>
</organism>
<dbReference type="InterPro" id="IPR003399">
    <property type="entry name" value="Mce/MlaD"/>
</dbReference>
<gene>
    <name evidence="2" type="ORF">AA15669_0114</name>
</gene>
<dbReference type="PANTHER" id="PTHR33371:SF4">
    <property type="entry name" value="INTERMEMBRANE PHOSPHOLIPID TRANSPORT SYSTEM BINDING PROTEIN MLAD"/>
    <property type="match status" value="1"/>
</dbReference>
<proteinExistence type="predicted"/>
<dbReference type="PANTHER" id="PTHR33371">
    <property type="entry name" value="INTERMEMBRANE PHOSPHOLIPID TRANSPORT SYSTEM BINDING PROTEIN MLAD-RELATED"/>
    <property type="match status" value="1"/>
</dbReference>
<evidence type="ECO:0000259" key="1">
    <source>
        <dbReference type="Pfam" id="PF02470"/>
    </source>
</evidence>
<reference evidence="2" key="1">
    <citation type="submission" date="2013-04" db="EMBL/GenBank/DDBJ databases">
        <title>The genome sequencing project of 58 acetic acid bacteria.</title>
        <authorList>
            <person name="Okamoto-Kainuma A."/>
            <person name="Ishikawa M."/>
            <person name="Umino S."/>
            <person name="Koizumi Y."/>
            <person name="Shiwa Y."/>
            <person name="Yoshikawa H."/>
            <person name="Matsutani M."/>
            <person name="Matsushita K."/>
        </authorList>
    </citation>
    <scope>NUCLEOTIDE SEQUENCE</scope>
    <source>
        <strain evidence="2">DSM 15669</strain>
    </source>
</reference>
<dbReference type="EMBL" id="BAQD01000001">
    <property type="protein sequence ID" value="GBQ04736.1"/>
    <property type="molecule type" value="Genomic_DNA"/>
</dbReference>
<dbReference type="Pfam" id="PF02470">
    <property type="entry name" value="MlaD"/>
    <property type="match status" value="1"/>
</dbReference>
<dbReference type="Proteomes" id="UP001062901">
    <property type="component" value="Unassembled WGS sequence"/>
</dbReference>
<name>A0ABQ0NW14_9PROT</name>
<keyword evidence="3" id="KW-1185">Reference proteome</keyword>
<accession>A0ABQ0NW14</accession>
<evidence type="ECO:0000313" key="2">
    <source>
        <dbReference type="EMBL" id="GBQ04736.1"/>
    </source>
</evidence>
<sequence>MIKGRGGAFLASAAVLCLAGGFLLYGARLSQGPVGDLATYHASFPSANGLAKGAGVELGGVSVGHVEAITLNSELAIADVRFDVEKSIRLPSDTAVTIGAPTMSGDNVLKILPGKSASFLAEGSTIIDARPLLSLEQQISNYIFNAGKL</sequence>